<reference evidence="13" key="1">
    <citation type="submission" date="2021-12" db="EMBL/GenBank/DDBJ databases">
        <title>Prjna785345.</title>
        <authorList>
            <person name="Rujirawat T."/>
            <person name="Krajaejun T."/>
        </authorList>
    </citation>
    <scope>NUCLEOTIDE SEQUENCE</scope>
    <source>
        <strain evidence="13">Pi057C3</strain>
    </source>
</reference>
<evidence type="ECO:0000256" key="10">
    <source>
        <dbReference type="RuleBase" id="RU363038"/>
    </source>
</evidence>
<dbReference type="InterPro" id="IPR008909">
    <property type="entry name" value="DALR_anticod-bd"/>
</dbReference>
<evidence type="ECO:0000256" key="8">
    <source>
        <dbReference type="ARBA" id="ARBA00033033"/>
    </source>
</evidence>
<evidence type="ECO:0000256" key="9">
    <source>
        <dbReference type="ARBA" id="ARBA00049339"/>
    </source>
</evidence>
<dbReference type="Pfam" id="PF03485">
    <property type="entry name" value="Arg_tRNA_synt_N"/>
    <property type="match status" value="1"/>
</dbReference>
<sequence>MTGMTTKATLSCLGQLERVVHSALQRARPDAVELLALGSFKAPPSLGVRRSMQQGADYQTSLALQLGNRLREAPEAFAQQTIDQLDDTVVRAASVSKGGFINMTLRDDWLAQHVVTMATTGVTPTPTSSEPTSRDILVDFCAPNYGKKLHVGHLRSSVIGDTICNLLEFRGHRVARVSHTGDVGSAFATLLVELMDQRVPLATLTDAQLGQFYESGKRRAAADACFKARVDDVVLQLQRLGATSGVAVDPMLEATWRRACEVSRDAFAQIWERLRVSVEERGESTYLRRVPDVLAALQAQGLAVESRGALCAFVDSPDKSPMLLQKQDGGYLYATVDLACLHSRIFGFPGVDERQYDEIIYVTDQSQQLHFSHLFKAARDAGWLNRDQGRPPVKLTHAWFGLVLGKDGSKLSSRNGAFDYLEDLLNEAGHECQRRSVLSTTREMPEEDAATHNRSIGDAAVRYFELAQQRERNYKFLFENVLHMKGNTGVYLLYASARLHGILRKAYSLQAVPSDTDWSAVLQKADSTDLLVASSADWEPSERALAILLAQFDDEITSSVAHLHPHYLCDYLFRVVSHFHAFYEKCRVLGGPKQDSRLLLCAATHAVLARGLQLVGLRAVDRM</sequence>
<proteinExistence type="inferred from homology"/>
<comment type="caution">
    <text evidence="13">The sequence shown here is derived from an EMBL/GenBank/DDBJ whole genome shotgun (WGS) entry which is preliminary data.</text>
</comment>
<dbReference type="FunFam" id="1.10.730.10:FF:000006">
    <property type="entry name" value="Arginyl-tRNA synthetase 2, mitochondrial"/>
    <property type="match status" value="1"/>
</dbReference>
<dbReference type="GO" id="GO:0004814">
    <property type="term" value="F:arginine-tRNA ligase activity"/>
    <property type="evidence" value="ECO:0007669"/>
    <property type="project" value="UniProtKB-EC"/>
</dbReference>
<keyword evidence="6 10" id="KW-0648">Protein biosynthesis</keyword>
<organism evidence="13 14">
    <name type="scientific">Pythium insidiosum</name>
    <name type="common">Pythiosis disease agent</name>
    <dbReference type="NCBI Taxonomy" id="114742"/>
    <lineage>
        <taxon>Eukaryota</taxon>
        <taxon>Sar</taxon>
        <taxon>Stramenopiles</taxon>
        <taxon>Oomycota</taxon>
        <taxon>Peronosporomycetes</taxon>
        <taxon>Pythiales</taxon>
        <taxon>Pythiaceae</taxon>
        <taxon>Pythium</taxon>
    </lineage>
</organism>
<dbReference type="PANTHER" id="PTHR11956:SF5">
    <property type="entry name" value="ARGININE--TRNA LIGASE, CYTOPLASMIC"/>
    <property type="match status" value="1"/>
</dbReference>
<feature type="domain" description="DALR anticodon binding" evidence="11">
    <location>
        <begin position="492"/>
        <end position="623"/>
    </location>
</feature>
<keyword evidence="7 10" id="KW-0030">Aminoacyl-tRNA synthetase</keyword>
<keyword evidence="5 10" id="KW-0067">ATP-binding</keyword>
<protein>
    <recommendedName>
        <fullName evidence="2">arginine--tRNA ligase</fullName>
        <ecNumber evidence="2">6.1.1.19</ecNumber>
    </recommendedName>
    <alternativeName>
        <fullName evidence="8">Arginyl-tRNA synthetase</fullName>
    </alternativeName>
</protein>
<evidence type="ECO:0000313" key="13">
    <source>
        <dbReference type="EMBL" id="KAJ0397138.1"/>
    </source>
</evidence>
<evidence type="ECO:0000256" key="7">
    <source>
        <dbReference type="ARBA" id="ARBA00023146"/>
    </source>
</evidence>
<dbReference type="SUPFAM" id="SSF52374">
    <property type="entry name" value="Nucleotidylyl transferase"/>
    <property type="match status" value="1"/>
</dbReference>
<dbReference type="GO" id="GO:0005524">
    <property type="term" value="F:ATP binding"/>
    <property type="evidence" value="ECO:0007669"/>
    <property type="project" value="UniProtKB-KW"/>
</dbReference>
<dbReference type="EC" id="6.1.1.19" evidence="2"/>
<keyword evidence="4 10" id="KW-0547">Nucleotide-binding</keyword>
<dbReference type="GO" id="GO:0006420">
    <property type="term" value="P:arginyl-tRNA aminoacylation"/>
    <property type="evidence" value="ECO:0007669"/>
    <property type="project" value="InterPro"/>
</dbReference>
<evidence type="ECO:0000256" key="6">
    <source>
        <dbReference type="ARBA" id="ARBA00022917"/>
    </source>
</evidence>
<dbReference type="AlphaFoldDB" id="A0AAD5LGD1"/>
<dbReference type="PROSITE" id="PS00178">
    <property type="entry name" value="AA_TRNA_LIGASE_I"/>
    <property type="match status" value="1"/>
</dbReference>
<gene>
    <name evidence="13" type="ORF">P43SY_007423</name>
</gene>
<dbReference type="InterPro" id="IPR009080">
    <property type="entry name" value="tRNAsynth_Ia_anticodon-bd"/>
</dbReference>
<comment type="similarity">
    <text evidence="1 10">Belongs to the class-I aminoacyl-tRNA synthetase family.</text>
</comment>
<dbReference type="SMART" id="SM01016">
    <property type="entry name" value="Arg_tRNA_synt_N"/>
    <property type="match status" value="1"/>
</dbReference>
<evidence type="ECO:0000256" key="1">
    <source>
        <dbReference type="ARBA" id="ARBA00005594"/>
    </source>
</evidence>
<dbReference type="InterPro" id="IPR001278">
    <property type="entry name" value="Arg-tRNA-ligase"/>
</dbReference>
<dbReference type="GO" id="GO:0005737">
    <property type="term" value="C:cytoplasm"/>
    <property type="evidence" value="ECO:0007669"/>
    <property type="project" value="InterPro"/>
</dbReference>
<dbReference type="SUPFAM" id="SSF55190">
    <property type="entry name" value="Arginyl-tRNA synthetase (ArgRS), N-terminal 'additional' domain"/>
    <property type="match status" value="1"/>
</dbReference>
<dbReference type="Gene3D" id="3.40.50.620">
    <property type="entry name" value="HUPs"/>
    <property type="match status" value="1"/>
</dbReference>
<dbReference type="Pfam" id="PF00750">
    <property type="entry name" value="tRNA-synt_1d"/>
    <property type="match status" value="1"/>
</dbReference>
<dbReference type="Gene3D" id="3.30.1360.70">
    <property type="entry name" value="Arginyl tRNA synthetase N-terminal domain"/>
    <property type="match status" value="1"/>
</dbReference>
<dbReference type="SMART" id="SM00836">
    <property type="entry name" value="DALR_1"/>
    <property type="match status" value="1"/>
</dbReference>
<dbReference type="PRINTS" id="PR01038">
    <property type="entry name" value="TRNASYNTHARG"/>
</dbReference>
<evidence type="ECO:0000313" key="14">
    <source>
        <dbReference type="Proteomes" id="UP001209570"/>
    </source>
</evidence>
<dbReference type="Proteomes" id="UP001209570">
    <property type="component" value="Unassembled WGS sequence"/>
</dbReference>
<dbReference type="InterPro" id="IPR036695">
    <property type="entry name" value="Arg-tRNA-synth_N_sf"/>
</dbReference>
<accession>A0AAD5LGD1</accession>
<dbReference type="InterPro" id="IPR035684">
    <property type="entry name" value="ArgRS_core"/>
</dbReference>
<keyword evidence="3 10" id="KW-0436">Ligase</keyword>
<evidence type="ECO:0000256" key="3">
    <source>
        <dbReference type="ARBA" id="ARBA00022598"/>
    </source>
</evidence>
<evidence type="ECO:0000256" key="2">
    <source>
        <dbReference type="ARBA" id="ARBA00012837"/>
    </source>
</evidence>
<dbReference type="EMBL" id="JAKCXM010000265">
    <property type="protein sequence ID" value="KAJ0397138.1"/>
    <property type="molecule type" value="Genomic_DNA"/>
</dbReference>
<dbReference type="NCBIfam" id="TIGR00456">
    <property type="entry name" value="argS"/>
    <property type="match status" value="1"/>
</dbReference>
<name>A0AAD5LGD1_PYTIN</name>
<dbReference type="Pfam" id="PF05746">
    <property type="entry name" value="DALR_1"/>
    <property type="match status" value="1"/>
</dbReference>
<dbReference type="InterPro" id="IPR001412">
    <property type="entry name" value="aa-tRNA-synth_I_CS"/>
</dbReference>
<keyword evidence="14" id="KW-1185">Reference proteome</keyword>
<comment type="catalytic activity">
    <reaction evidence="9">
        <text>tRNA(Arg) + L-arginine + ATP = L-arginyl-tRNA(Arg) + AMP + diphosphate</text>
        <dbReference type="Rhea" id="RHEA:20301"/>
        <dbReference type="Rhea" id="RHEA-COMP:9658"/>
        <dbReference type="Rhea" id="RHEA-COMP:9673"/>
        <dbReference type="ChEBI" id="CHEBI:30616"/>
        <dbReference type="ChEBI" id="CHEBI:32682"/>
        <dbReference type="ChEBI" id="CHEBI:33019"/>
        <dbReference type="ChEBI" id="CHEBI:78442"/>
        <dbReference type="ChEBI" id="CHEBI:78513"/>
        <dbReference type="ChEBI" id="CHEBI:456215"/>
        <dbReference type="EC" id="6.1.1.19"/>
    </reaction>
</comment>
<evidence type="ECO:0000256" key="5">
    <source>
        <dbReference type="ARBA" id="ARBA00022840"/>
    </source>
</evidence>
<dbReference type="PANTHER" id="PTHR11956">
    <property type="entry name" value="ARGINYL-TRNA SYNTHETASE"/>
    <property type="match status" value="1"/>
</dbReference>
<dbReference type="Gene3D" id="1.10.730.10">
    <property type="entry name" value="Isoleucyl-tRNA Synthetase, Domain 1"/>
    <property type="match status" value="1"/>
</dbReference>
<evidence type="ECO:0000259" key="12">
    <source>
        <dbReference type="SMART" id="SM01016"/>
    </source>
</evidence>
<feature type="domain" description="Arginyl tRNA synthetase N-terminal" evidence="12">
    <location>
        <begin position="14"/>
        <end position="105"/>
    </location>
</feature>
<evidence type="ECO:0000256" key="4">
    <source>
        <dbReference type="ARBA" id="ARBA00022741"/>
    </source>
</evidence>
<evidence type="ECO:0000259" key="11">
    <source>
        <dbReference type="SMART" id="SM00836"/>
    </source>
</evidence>
<dbReference type="InterPro" id="IPR005148">
    <property type="entry name" value="Arg-tRNA-synth_N"/>
</dbReference>
<dbReference type="InterPro" id="IPR014729">
    <property type="entry name" value="Rossmann-like_a/b/a_fold"/>
</dbReference>
<dbReference type="SUPFAM" id="SSF47323">
    <property type="entry name" value="Anticodon-binding domain of a subclass of class I aminoacyl-tRNA synthetases"/>
    <property type="match status" value="1"/>
</dbReference>